<evidence type="ECO:0000256" key="1">
    <source>
        <dbReference type="ARBA" id="ARBA00004418"/>
    </source>
</evidence>
<dbReference type="EMBL" id="JAENIL010000024">
    <property type="protein sequence ID" value="MBK1877944.1"/>
    <property type="molecule type" value="Genomic_DNA"/>
</dbReference>
<dbReference type="GO" id="GO:0042597">
    <property type="term" value="C:periplasmic space"/>
    <property type="evidence" value="ECO:0007669"/>
    <property type="project" value="UniProtKB-SubCell"/>
</dbReference>
<keyword evidence="2" id="KW-0732">Signal</keyword>
<feature type="domain" description="Heparin-sulfate lyase N-terminal" evidence="6">
    <location>
        <begin position="82"/>
        <end position="279"/>
    </location>
</feature>
<dbReference type="Gene3D" id="1.50.10.100">
    <property type="entry name" value="Chondroitin AC/alginate lyase"/>
    <property type="match status" value="1"/>
</dbReference>
<dbReference type="InterPro" id="IPR012480">
    <property type="entry name" value="Hepar_II_III_C"/>
</dbReference>
<feature type="domain" description="Heparinase II/III-like C-terminal" evidence="5">
    <location>
        <begin position="295"/>
        <end position="528"/>
    </location>
</feature>
<evidence type="ECO:0000256" key="4">
    <source>
        <dbReference type="ARBA" id="ARBA00023239"/>
    </source>
</evidence>
<dbReference type="InterPro" id="IPR008929">
    <property type="entry name" value="Chondroitin_lyas"/>
</dbReference>
<gene>
    <name evidence="7" type="ORF">JIN87_13790</name>
</gene>
<dbReference type="Gene3D" id="2.70.98.70">
    <property type="match status" value="1"/>
</dbReference>
<evidence type="ECO:0000259" key="5">
    <source>
        <dbReference type="Pfam" id="PF07940"/>
    </source>
</evidence>
<dbReference type="GO" id="GO:0016829">
    <property type="term" value="F:lyase activity"/>
    <property type="evidence" value="ECO:0007669"/>
    <property type="project" value="UniProtKB-KW"/>
</dbReference>
<organism evidence="7 8">
    <name type="scientific">Pelagicoccus mobilis</name>
    <dbReference type="NCBI Taxonomy" id="415221"/>
    <lineage>
        <taxon>Bacteria</taxon>
        <taxon>Pseudomonadati</taxon>
        <taxon>Verrucomicrobiota</taxon>
        <taxon>Opitutia</taxon>
        <taxon>Puniceicoccales</taxon>
        <taxon>Pelagicoccaceae</taxon>
        <taxon>Pelagicoccus</taxon>
    </lineage>
</organism>
<evidence type="ECO:0000313" key="7">
    <source>
        <dbReference type="EMBL" id="MBK1877944.1"/>
    </source>
</evidence>
<comment type="caution">
    <text evidence="7">The sequence shown here is derived from an EMBL/GenBank/DDBJ whole genome shotgun (WGS) entry which is preliminary data.</text>
</comment>
<keyword evidence="4 7" id="KW-0456">Lyase</keyword>
<dbReference type="AlphaFoldDB" id="A0A934S1Y7"/>
<protein>
    <submittedName>
        <fullName evidence="7">Alginate lyase family protein</fullName>
    </submittedName>
</protein>
<dbReference type="InterPro" id="IPR031680">
    <property type="entry name" value="Hepar_II_III_N"/>
</dbReference>
<dbReference type="Pfam" id="PF07940">
    <property type="entry name" value="Hepar_II_III_C"/>
    <property type="match status" value="1"/>
</dbReference>
<name>A0A934S1Y7_9BACT</name>
<evidence type="ECO:0000256" key="3">
    <source>
        <dbReference type="ARBA" id="ARBA00022764"/>
    </source>
</evidence>
<dbReference type="Pfam" id="PF16889">
    <property type="entry name" value="Hepar_II_III_N"/>
    <property type="match status" value="1"/>
</dbReference>
<accession>A0A934S1Y7</accession>
<sequence length="540" mass="61522">MRSRQVRIGLLGVDRVLPRSRHELASDWEQRIDRFSANRVSPPLRPWGDVAGLRFRGNAAWLAGNSGRTMQHKRDLARLELHYHDFMKQGIMEPSEAWEFLSGYLSEHRNRAADSTNEWHPYSVSNRLASWLEFLAHAPSPDEAELRETLANECLLLADFVTWLLERDIEANHLLKNLWSIALCDLLLSPDEKRIESSVRAYVAELERQVLPDGGHYELSPMYHAKLLLDARSIETLLDESDESARSLRKIAGKAASWLESFRMSEDAWANVNDSWTVPELAKRIWNDDTWKPVSGLKHLENSGFVRGTMSDWNWLFDVGGVSPSFNPGHSHSDALSIVLYHGGTPVIVDPGVLHYSPNDERQFLKSCHAHNGPCTRYSDHTEFIGTFRVGSSGKAKFEEMSFEGDEQRASATLDGYREVNVRRDVMFRYERAKITDTWRSNGEEKPAIWSRFLWNAVLSDVEDCRVEANRIVLRFSPPEGGKQFELEVRVSGVSDPRLGVQESFFSDEFGKKLSGVETIVTGNVRDEMAQVFTMIRGVD</sequence>
<dbReference type="PANTHER" id="PTHR39210">
    <property type="entry name" value="HEPARIN-SULFATE LYASE"/>
    <property type="match status" value="1"/>
</dbReference>
<comment type="subcellular location">
    <subcellularLocation>
        <location evidence="1">Periplasm</location>
    </subcellularLocation>
</comment>
<dbReference type="PANTHER" id="PTHR39210:SF1">
    <property type="entry name" value="HEPARIN-SULFATE LYASE"/>
    <property type="match status" value="1"/>
</dbReference>
<reference evidence="7" key="1">
    <citation type="submission" date="2021-01" db="EMBL/GenBank/DDBJ databases">
        <title>Modified the classification status of verrucomicrobia.</title>
        <authorList>
            <person name="Feng X."/>
        </authorList>
    </citation>
    <scope>NUCLEOTIDE SEQUENCE</scope>
    <source>
        <strain evidence="7">KCTC 13126</strain>
    </source>
</reference>
<keyword evidence="8" id="KW-1185">Reference proteome</keyword>
<evidence type="ECO:0000256" key="2">
    <source>
        <dbReference type="ARBA" id="ARBA00022729"/>
    </source>
</evidence>
<evidence type="ECO:0000313" key="8">
    <source>
        <dbReference type="Proteomes" id="UP000617628"/>
    </source>
</evidence>
<proteinExistence type="predicted"/>
<keyword evidence="3" id="KW-0574">Periplasm</keyword>
<dbReference type="RefSeq" id="WP_200356157.1">
    <property type="nucleotide sequence ID" value="NZ_JAENIL010000024.1"/>
</dbReference>
<dbReference type="Proteomes" id="UP000617628">
    <property type="component" value="Unassembled WGS sequence"/>
</dbReference>
<evidence type="ECO:0000259" key="6">
    <source>
        <dbReference type="Pfam" id="PF16889"/>
    </source>
</evidence>